<sequence>MIGIALRTLRFHKGGFAASFAAMFLGAVIVIGCGGLLESGIHRAAPPQRLGAAPIVVTGDQRYHGTASDEVFPERVRLDAGLAGELASVPGVAGVAADVSFPVTLPGGRQVTGHGWSSTRLGPSTLTQGSAPSGDGQIALPAGLGMRPGETVEVLVHGGTKRYQVSGLVGDGAFVSDAEAARLTGRPNQIDSLGLFTAPGTDVAQVKRAVAKAVDGRQVSVLTGDERGRAENPDVMSEGEDLIPLAAAFGGLSAMVTVFVVAATLGLSIRRRQRQTALLRAVGATPGQIRRLLVGETLLLAVAATALACLPGPHAGRWLLAAFAEAGVVPDTLAYRAGSVPLIAGACTALLTALGAAFIAAHAAARTRPVEALAEASLEKRRFSKVRLVLGLGFVIGGAALAMGTIGSDGPDAAGVATPAAMVWTAGFALLGPLLSRAVTAALRRPLRAATGYAGHLATENARARTARLTGAVLPVMLAAGLALALVYMQTTQTKGSREVFEDGLRADLAVTSPSGLAPDTVDRIARQPGVTAASAQVTSTGYIEPAELAGPLVHKGDAGEDAPQPPTMSLLGVTAAGVTATTAFRATSGDLGALDGATVALPERYAAPYRIGDTVPMRLGDGSRAALRLVATVRSRPGYETALLPARTLLPHTDSGLVPQILVTAAPGTDRAQLARALTQSQPGLRVIDRGALSALRADQDETQAWMSWLVLAVVVGYAAIALVNAQIVATGERRREFGLLRLAGAARRQVLHMMAVEAVLVTAAGIAAGLLVAAATLVPLSLSVLGGPVPYGSPWILATVITAALALTLAATLLPTLALLRDRPGSAITGTRQ</sequence>
<evidence type="ECO:0000256" key="4">
    <source>
        <dbReference type="ARBA" id="ARBA00022989"/>
    </source>
</evidence>
<evidence type="ECO:0000313" key="9">
    <source>
        <dbReference type="EMBL" id="MFD0683844.1"/>
    </source>
</evidence>
<name>A0ABW2XBP1_9ACTN</name>
<dbReference type="EMBL" id="JBHTGP010000003">
    <property type="protein sequence ID" value="MFD0683844.1"/>
    <property type="molecule type" value="Genomic_DNA"/>
</dbReference>
<dbReference type="InterPro" id="IPR050250">
    <property type="entry name" value="Macrolide_Exporter_MacB"/>
</dbReference>
<keyword evidence="4 7" id="KW-1133">Transmembrane helix</keyword>
<feature type="transmembrane region" description="Helical" evidence="7">
    <location>
        <begin position="386"/>
        <end position="407"/>
    </location>
</feature>
<protein>
    <submittedName>
        <fullName evidence="9">FtsX-like permease family protein</fullName>
    </submittedName>
</protein>
<feature type="domain" description="ABC3 transporter permease C-terminal" evidence="8">
    <location>
        <begin position="248"/>
        <end position="367"/>
    </location>
</feature>
<proteinExistence type="inferred from homology"/>
<feature type="transmembrane region" description="Helical" evidence="7">
    <location>
        <begin position="707"/>
        <end position="731"/>
    </location>
</feature>
<dbReference type="InterPro" id="IPR003838">
    <property type="entry name" value="ABC3_permease_C"/>
</dbReference>
<dbReference type="Proteomes" id="UP001597063">
    <property type="component" value="Unassembled WGS sequence"/>
</dbReference>
<feature type="domain" description="ABC3 transporter permease C-terminal" evidence="8">
    <location>
        <begin position="711"/>
        <end position="823"/>
    </location>
</feature>
<evidence type="ECO:0000256" key="2">
    <source>
        <dbReference type="ARBA" id="ARBA00022475"/>
    </source>
</evidence>
<comment type="caution">
    <text evidence="9">The sequence shown here is derived from an EMBL/GenBank/DDBJ whole genome shotgun (WGS) entry which is preliminary data.</text>
</comment>
<evidence type="ECO:0000256" key="1">
    <source>
        <dbReference type="ARBA" id="ARBA00004651"/>
    </source>
</evidence>
<keyword evidence="3 7" id="KW-0812">Transmembrane</keyword>
<evidence type="ECO:0000256" key="7">
    <source>
        <dbReference type="SAM" id="Phobius"/>
    </source>
</evidence>
<dbReference type="PANTHER" id="PTHR30572:SF4">
    <property type="entry name" value="ABC TRANSPORTER PERMEASE YTRF"/>
    <property type="match status" value="1"/>
</dbReference>
<feature type="transmembrane region" description="Helical" evidence="7">
    <location>
        <begin position="469"/>
        <end position="489"/>
    </location>
</feature>
<feature type="transmembrane region" description="Helical" evidence="7">
    <location>
        <begin position="242"/>
        <end position="267"/>
    </location>
</feature>
<organism evidence="9 10">
    <name type="scientific">Actinomadura fibrosa</name>
    <dbReference type="NCBI Taxonomy" id="111802"/>
    <lineage>
        <taxon>Bacteria</taxon>
        <taxon>Bacillati</taxon>
        <taxon>Actinomycetota</taxon>
        <taxon>Actinomycetes</taxon>
        <taxon>Streptosporangiales</taxon>
        <taxon>Thermomonosporaceae</taxon>
        <taxon>Actinomadura</taxon>
    </lineage>
</organism>
<accession>A0ABW2XBP1</accession>
<evidence type="ECO:0000256" key="6">
    <source>
        <dbReference type="ARBA" id="ARBA00038076"/>
    </source>
</evidence>
<keyword evidence="5 7" id="KW-0472">Membrane</keyword>
<dbReference type="RefSeq" id="WP_165502870.1">
    <property type="nucleotide sequence ID" value="NZ_CAACUY010000041.1"/>
</dbReference>
<evidence type="ECO:0000259" key="8">
    <source>
        <dbReference type="Pfam" id="PF02687"/>
    </source>
</evidence>
<reference evidence="10" key="1">
    <citation type="journal article" date="2019" name="Int. J. Syst. Evol. Microbiol.">
        <title>The Global Catalogue of Microorganisms (GCM) 10K type strain sequencing project: providing services to taxonomists for standard genome sequencing and annotation.</title>
        <authorList>
            <consortium name="The Broad Institute Genomics Platform"/>
            <consortium name="The Broad Institute Genome Sequencing Center for Infectious Disease"/>
            <person name="Wu L."/>
            <person name="Ma J."/>
        </authorList>
    </citation>
    <scope>NUCLEOTIDE SEQUENCE [LARGE SCALE GENOMIC DNA]</scope>
    <source>
        <strain evidence="10">JCM 9371</strain>
    </source>
</reference>
<feature type="transmembrane region" description="Helical" evidence="7">
    <location>
        <begin position="413"/>
        <end position="435"/>
    </location>
</feature>
<evidence type="ECO:0000256" key="5">
    <source>
        <dbReference type="ARBA" id="ARBA00023136"/>
    </source>
</evidence>
<keyword evidence="10" id="KW-1185">Reference proteome</keyword>
<dbReference type="PROSITE" id="PS51257">
    <property type="entry name" value="PROKAR_LIPOPROTEIN"/>
    <property type="match status" value="1"/>
</dbReference>
<keyword evidence="2" id="KW-1003">Cell membrane</keyword>
<gene>
    <name evidence="9" type="ORF">ACFQZM_04995</name>
</gene>
<feature type="transmembrane region" description="Helical" evidence="7">
    <location>
        <begin position="16"/>
        <end position="37"/>
    </location>
</feature>
<feature type="transmembrane region" description="Helical" evidence="7">
    <location>
        <begin position="797"/>
        <end position="822"/>
    </location>
</feature>
<evidence type="ECO:0000313" key="10">
    <source>
        <dbReference type="Proteomes" id="UP001597063"/>
    </source>
</evidence>
<evidence type="ECO:0000256" key="3">
    <source>
        <dbReference type="ARBA" id="ARBA00022692"/>
    </source>
</evidence>
<feature type="transmembrane region" description="Helical" evidence="7">
    <location>
        <begin position="752"/>
        <end position="777"/>
    </location>
</feature>
<dbReference type="Pfam" id="PF02687">
    <property type="entry name" value="FtsX"/>
    <property type="match status" value="2"/>
</dbReference>
<dbReference type="PANTHER" id="PTHR30572">
    <property type="entry name" value="MEMBRANE COMPONENT OF TRANSPORTER-RELATED"/>
    <property type="match status" value="1"/>
</dbReference>
<feature type="transmembrane region" description="Helical" evidence="7">
    <location>
        <begin position="340"/>
        <end position="365"/>
    </location>
</feature>
<feature type="transmembrane region" description="Helical" evidence="7">
    <location>
        <begin position="298"/>
        <end position="320"/>
    </location>
</feature>
<comment type="similarity">
    <text evidence="6">Belongs to the ABC-4 integral membrane protein family.</text>
</comment>
<comment type="subcellular location">
    <subcellularLocation>
        <location evidence="1">Cell membrane</location>
        <topology evidence="1">Multi-pass membrane protein</topology>
    </subcellularLocation>
</comment>